<dbReference type="STRING" id="749414.SBI_01146"/>
<evidence type="ECO:0000313" key="3">
    <source>
        <dbReference type="Proteomes" id="UP000000377"/>
    </source>
</evidence>
<gene>
    <name evidence="2" type="ordered locus">SBI_01146</name>
</gene>
<dbReference type="EMBL" id="CP002047">
    <property type="protein sequence ID" value="ADI04267.1"/>
    <property type="molecule type" value="Genomic_DNA"/>
</dbReference>
<dbReference type="KEGG" id="sbh:SBI_01146"/>
<dbReference type="PATRIC" id="fig|749414.3.peg.1178"/>
<feature type="region of interest" description="Disordered" evidence="1">
    <location>
        <begin position="51"/>
        <end position="70"/>
    </location>
</feature>
<accession>D7C9T9</accession>
<keyword evidence="3" id="KW-1185">Reference proteome</keyword>
<dbReference type="Proteomes" id="UP000000377">
    <property type="component" value="Chromosome"/>
</dbReference>
<dbReference type="HOGENOM" id="CLU_2755981_0_0_11"/>
<organism evidence="2 3">
    <name type="scientific">Streptomyces bingchenggensis (strain BCW-1)</name>
    <dbReference type="NCBI Taxonomy" id="749414"/>
    <lineage>
        <taxon>Bacteria</taxon>
        <taxon>Bacillati</taxon>
        <taxon>Actinomycetota</taxon>
        <taxon>Actinomycetes</taxon>
        <taxon>Kitasatosporales</taxon>
        <taxon>Streptomycetaceae</taxon>
        <taxon>Streptomyces</taxon>
    </lineage>
</organism>
<protein>
    <submittedName>
        <fullName evidence="2">Uncharacterized protein</fullName>
    </submittedName>
</protein>
<dbReference type="AlphaFoldDB" id="D7C9T9"/>
<proteinExistence type="predicted"/>
<evidence type="ECO:0000256" key="1">
    <source>
        <dbReference type="SAM" id="MobiDB-lite"/>
    </source>
</evidence>
<dbReference type="RefSeq" id="WP_014173746.1">
    <property type="nucleotide sequence ID" value="NC_016582.1"/>
</dbReference>
<evidence type="ECO:0000313" key="2">
    <source>
        <dbReference type="EMBL" id="ADI04267.1"/>
    </source>
</evidence>
<name>D7C9T9_STRBB</name>
<sequence>MTSIDRTAYPRFVPGVLPRLDQVPGSAPAHLRGVLGLAEDVPCVVDADRTGKRHGGPVDDLAGLAGSYSE</sequence>
<reference evidence="2 3" key="1">
    <citation type="journal article" date="2010" name="J. Bacteriol.">
        <title>Genome sequence of the milbemycin-producing bacterium Streptomyces bingchenggensis.</title>
        <authorList>
            <person name="Wang X.J."/>
            <person name="Yan Y.J."/>
            <person name="Zhang B."/>
            <person name="An J."/>
            <person name="Wang J.J."/>
            <person name="Tian J."/>
            <person name="Jiang L."/>
            <person name="Chen Y.H."/>
            <person name="Huang S.X."/>
            <person name="Yin M."/>
            <person name="Zhang J."/>
            <person name="Gao A.L."/>
            <person name="Liu C.X."/>
            <person name="Zhu Z.X."/>
            <person name="Xiang W.S."/>
        </authorList>
    </citation>
    <scope>NUCLEOTIDE SEQUENCE [LARGE SCALE GENOMIC DNA]</scope>
    <source>
        <strain evidence="2 3">BCW-1</strain>
    </source>
</reference>